<proteinExistence type="predicted"/>
<sequence length="98" mass="10978">MSLKVDGGREVSKGKVSEPMEGVDVITKIVREIRMTEGEIEHVLIEHARKRAGLCLLVDSRDKSEKHDLHWATIFTGRSATVVISCDPPKARIKKEDL</sequence>
<comment type="caution">
    <text evidence="1">The sequence shown here is derived from an EMBL/GenBank/DDBJ whole genome shotgun (WGS) entry which is preliminary data.</text>
</comment>
<organism evidence="1 2">
    <name type="scientific">Bradyrhizobium japonicum</name>
    <dbReference type="NCBI Taxonomy" id="375"/>
    <lineage>
        <taxon>Bacteria</taxon>
        <taxon>Pseudomonadati</taxon>
        <taxon>Pseudomonadota</taxon>
        <taxon>Alphaproteobacteria</taxon>
        <taxon>Hyphomicrobiales</taxon>
        <taxon>Nitrobacteraceae</taxon>
        <taxon>Bradyrhizobium</taxon>
    </lineage>
</organism>
<name>A0A1Y2JNX9_BRAJP</name>
<gene>
    <name evidence="1" type="ORF">BSZ19_18510</name>
</gene>
<dbReference type="Proteomes" id="UP000193335">
    <property type="component" value="Unassembled WGS sequence"/>
</dbReference>
<protein>
    <submittedName>
        <fullName evidence="1">Uncharacterized protein</fullName>
    </submittedName>
</protein>
<reference evidence="1 2" key="1">
    <citation type="submission" date="2017-03" db="EMBL/GenBank/DDBJ databases">
        <title>Whole genome sequences of fourteen strains of Bradyrhizobium canariense and one strain of Bradyrhizobium japonicum isolated from Lupinus (Papilionoideae: Genisteae) species in Algeria.</title>
        <authorList>
            <person name="Crovadore J."/>
            <person name="Chekireb D."/>
            <person name="Brachmann A."/>
            <person name="Chablais R."/>
            <person name="Cochard B."/>
            <person name="Lefort F."/>
        </authorList>
    </citation>
    <scope>NUCLEOTIDE SEQUENCE [LARGE SCALE GENOMIC DNA]</scope>
    <source>
        <strain evidence="1 2">UBMA197</strain>
    </source>
</reference>
<dbReference type="AlphaFoldDB" id="A0A1Y2JNX9"/>
<accession>A0A1Y2JNX9</accession>
<evidence type="ECO:0000313" key="1">
    <source>
        <dbReference type="EMBL" id="OSJ32545.1"/>
    </source>
</evidence>
<evidence type="ECO:0000313" key="2">
    <source>
        <dbReference type="Proteomes" id="UP000193335"/>
    </source>
</evidence>
<dbReference type="RefSeq" id="WP_144030709.1">
    <property type="nucleotide sequence ID" value="NZ_NAFL01000248.1"/>
</dbReference>
<dbReference type="EMBL" id="NAFL01000248">
    <property type="protein sequence ID" value="OSJ32545.1"/>
    <property type="molecule type" value="Genomic_DNA"/>
</dbReference>